<reference evidence="1 2" key="1">
    <citation type="submission" date="2018-11" db="EMBL/GenBank/DDBJ databases">
        <title>Genome sequence of Apiotrichum porosum DSM 27194.</title>
        <authorList>
            <person name="Aliyu H."/>
            <person name="Gorte O."/>
            <person name="Ochsenreither K."/>
        </authorList>
    </citation>
    <scope>NUCLEOTIDE SEQUENCE [LARGE SCALE GENOMIC DNA]</scope>
    <source>
        <strain evidence="1 2">DSM 27194</strain>
    </source>
</reference>
<evidence type="ECO:0000313" key="1">
    <source>
        <dbReference type="EMBL" id="RSH85919.1"/>
    </source>
</evidence>
<dbReference type="GeneID" id="39588647"/>
<keyword evidence="2" id="KW-1185">Reference proteome</keyword>
<dbReference type="EMBL" id="RSCE01000002">
    <property type="protein sequence ID" value="RSH85919.1"/>
    <property type="molecule type" value="Genomic_DNA"/>
</dbReference>
<organism evidence="1 2">
    <name type="scientific">Apiotrichum porosum</name>
    <dbReference type="NCBI Taxonomy" id="105984"/>
    <lineage>
        <taxon>Eukaryota</taxon>
        <taxon>Fungi</taxon>
        <taxon>Dikarya</taxon>
        <taxon>Basidiomycota</taxon>
        <taxon>Agaricomycotina</taxon>
        <taxon>Tremellomycetes</taxon>
        <taxon>Trichosporonales</taxon>
        <taxon>Trichosporonaceae</taxon>
        <taxon>Apiotrichum</taxon>
    </lineage>
</organism>
<dbReference type="Proteomes" id="UP000279236">
    <property type="component" value="Unassembled WGS sequence"/>
</dbReference>
<protein>
    <submittedName>
        <fullName evidence="1">Uncharacterized protein</fullName>
    </submittedName>
</protein>
<dbReference type="AlphaFoldDB" id="A0A427Y4A9"/>
<sequence length="117" mass="12311">MASALQSDLDALSSLPSSVLQKLIDPTSQPPPASPSAADQLRALDPAKTNVEASVSLSRAYVSEMKTHAFELEPAQIGATGEDYDGKRVEAIRASAEQVKAAVDEYATMARPIPGDK</sequence>
<dbReference type="RefSeq" id="XP_028478704.1">
    <property type="nucleotide sequence ID" value="XM_028619732.1"/>
</dbReference>
<proteinExistence type="predicted"/>
<comment type="caution">
    <text evidence="1">The sequence shown here is derived from an EMBL/GenBank/DDBJ whole genome shotgun (WGS) entry which is preliminary data.</text>
</comment>
<name>A0A427Y4A9_9TREE</name>
<evidence type="ECO:0000313" key="2">
    <source>
        <dbReference type="Proteomes" id="UP000279236"/>
    </source>
</evidence>
<gene>
    <name evidence="1" type="ORF">EHS24_004104</name>
</gene>
<accession>A0A427Y4A9</accession>